<reference evidence="1 2" key="1">
    <citation type="submission" date="2010-02" db="EMBL/GenBank/DDBJ databases">
        <authorList>
            <person name="Weinstock G."/>
            <person name="Sodergren E."/>
            <person name="Clifton S."/>
            <person name="Fulton L."/>
            <person name="Fulton B."/>
            <person name="Courtney L."/>
            <person name="Fronick C."/>
            <person name="Harrison M."/>
            <person name="Strong C."/>
            <person name="Farmer C."/>
            <person name="Delahaunty K."/>
            <person name="Markovic C."/>
            <person name="Hall O."/>
            <person name="Minx P."/>
            <person name="Tomlinson C."/>
            <person name="Mitreva M."/>
            <person name="Nelson J."/>
            <person name="Hou S."/>
            <person name="Wollam A."/>
            <person name="Pepin K.H."/>
            <person name="Johnson M."/>
            <person name="Bhonagiri V."/>
            <person name="Zhang X."/>
            <person name="Suruliraj S."/>
            <person name="Warren W."/>
            <person name="Chinwalla A."/>
            <person name="Mardis E.R."/>
            <person name="Wilson R.K."/>
        </authorList>
    </citation>
    <scope>NUCLEOTIDE SEQUENCE [LARGE SCALE GENOMIC DNA]</scope>
    <source>
        <strain evidence="1 2">ATCC 29220</strain>
    </source>
</reference>
<evidence type="ECO:0000313" key="1">
    <source>
        <dbReference type="EMBL" id="EFE07532.1"/>
    </source>
</evidence>
<dbReference type="EMBL" id="ABWL02000016">
    <property type="protein sequence ID" value="EFE07532.1"/>
    <property type="molecule type" value="Genomic_DNA"/>
</dbReference>
<protein>
    <submittedName>
        <fullName evidence="1">Uncharacterized protein</fullName>
    </submittedName>
</protein>
<gene>
    <name evidence="1" type="ORF">CIT292_09419</name>
</gene>
<dbReference type="Proteomes" id="UP000003880">
    <property type="component" value="Unassembled WGS sequence"/>
</dbReference>
<accession>D4BF53</accession>
<proteinExistence type="predicted"/>
<dbReference type="AlphaFoldDB" id="D4BF53"/>
<comment type="caution">
    <text evidence="1">The sequence shown here is derived from an EMBL/GenBank/DDBJ whole genome shotgun (WGS) entry which is preliminary data.</text>
</comment>
<dbReference type="HOGENOM" id="CLU_3307022_0_0_6"/>
<sequence length="39" mass="4449">MYCYFVQPFGVKRCAHPSLFNKGRYSQDAFCISSVNKGV</sequence>
<organism evidence="1 2">
    <name type="scientific">Citrobacter youngae ATCC 29220</name>
    <dbReference type="NCBI Taxonomy" id="500640"/>
    <lineage>
        <taxon>Bacteria</taxon>
        <taxon>Pseudomonadati</taxon>
        <taxon>Pseudomonadota</taxon>
        <taxon>Gammaproteobacteria</taxon>
        <taxon>Enterobacterales</taxon>
        <taxon>Enterobacteriaceae</taxon>
        <taxon>Citrobacter</taxon>
        <taxon>Citrobacter freundii complex</taxon>
    </lineage>
</organism>
<evidence type="ECO:0000313" key="2">
    <source>
        <dbReference type="Proteomes" id="UP000003880"/>
    </source>
</evidence>
<name>D4BF53_9ENTR</name>